<sequence>MVQTETLQNRDVSLVEILDAVLDKGVVLKGDITISIADVDLVHLDLRILLSSVETLMEAKKTPSVEEYEQKYVRRQGGL</sequence>
<name>A0A2I0QXS7_9BACI</name>
<reference evidence="4 5" key="1">
    <citation type="submission" date="2017-06" db="EMBL/GenBank/DDBJ databases">
        <title>the draft geome sequence of Illustriluteabacillus marina B3227.</title>
        <authorList>
            <person name="He R.-H."/>
            <person name="Du Z.-J."/>
        </authorList>
    </citation>
    <scope>NUCLEOTIDE SEQUENCE [LARGE SCALE GENOMIC DNA]</scope>
    <source>
        <strain evidence="4 5">B3227</strain>
    </source>
</reference>
<evidence type="ECO:0000256" key="2">
    <source>
        <dbReference type="ARBA" id="ARBA00035108"/>
    </source>
</evidence>
<dbReference type="RefSeq" id="WP_101330885.1">
    <property type="nucleotide sequence ID" value="NZ_PJNH01000001.1"/>
</dbReference>
<organism evidence="4 5">
    <name type="scientific">Halalkalibacillus sediminis</name>
    <dbReference type="NCBI Taxonomy" id="2018042"/>
    <lineage>
        <taxon>Bacteria</taxon>
        <taxon>Bacillati</taxon>
        <taxon>Bacillota</taxon>
        <taxon>Bacilli</taxon>
        <taxon>Bacillales</taxon>
        <taxon>Bacillaceae</taxon>
        <taxon>Halalkalibacillus</taxon>
    </lineage>
</organism>
<protein>
    <submittedName>
        <fullName evidence="4">Gas vesicle protein</fullName>
    </submittedName>
</protein>
<dbReference type="InterPro" id="IPR050530">
    <property type="entry name" value="GvpA"/>
</dbReference>
<evidence type="ECO:0000313" key="4">
    <source>
        <dbReference type="EMBL" id="PKR79141.1"/>
    </source>
</evidence>
<dbReference type="OrthoDB" id="8453627at2"/>
<dbReference type="InterPro" id="IPR018493">
    <property type="entry name" value="GvpA-like_CS"/>
</dbReference>
<evidence type="ECO:0000313" key="5">
    <source>
        <dbReference type="Proteomes" id="UP000243524"/>
    </source>
</evidence>
<dbReference type="GO" id="GO:0012506">
    <property type="term" value="C:vesicle membrane"/>
    <property type="evidence" value="ECO:0007669"/>
    <property type="project" value="InterPro"/>
</dbReference>
<dbReference type="GO" id="GO:0031411">
    <property type="term" value="C:gas vesicle"/>
    <property type="evidence" value="ECO:0007669"/>
    <property type="project" value="UniProtKB-SubCell"/>
</dbReference>
<dbReference type="PANTHER" id="PTHR35344:SF4">
    <property type="entry name" value="GAS VESICLE PROTEIN A1"/>
    <property type="match status" value="1"/>
</dbReference>
<evidence type="ECO:0000256" key="3">
    <source>
        <dbReference type="ARBA" id="ARBA00035646"/>
    </source>
</evidence>
<keyword evidence="1" id="KW-0304">Gas vesicle</keyword>
<comment type="caution">
    <text evidence="4">The sequence shown here is derived from an EMBL/GenBank/DDBJ whole genome shotgun (WGS) entry which is preliminary data.</text>
</comment>
<dbReference type="Pfam" id="PF00741">
    <property type="entry name" value="Gas_vesicle"/>
    <property type="match status" value="1"/>
</dbReference>
<evidence type="ECO:0000256" key="1">
    <source>
        <dbReference type="ARBA" id="ARBA00022987"/>
    </source>
</evidence>
<comment type="subcellular location">
    <subcellularLocation>
        <location evidence="2">Gas vesicle</location>
    </subcellularLocation>
</comment>
<keyword evidence="5" id="KW-1185">Reference proteome</keyword>
<dbReference type="GO" id="GO:0005198">
    <property type="term" value="F:structural molecule activity"/>
    <property type="evidence" value="ECO:0007669"/>
    <property type="project" value="InterPro"/>
</dbReference>
<dbReference type="PROSITE" id="PS00234">
    <property type="entry name" value="GAS_VESICLE_A_1"/>
    <property type="match status" value="1"/>
</dbReference>
<dbReference type="InterPro" id="IPR000638">
    <property type="entry name" value="Gas-vesicle_GvpA-like"/>
</dbReference>
<gene>
    <name evidence="4" type="ORF">CEY16_05155</name>
</gene>
<dbReference type="AlphaFoldDB" id="A0A2I0QXS7"/>
<proteinExistence type="inferred from homology"/>
<comment type="similarity">
    <text evidence="3">Belongs to the gas vesicle GvpA family.</text>
</comment>
<dbReference type="PANTHER" id="PTHR35344">
    <property type="entry name" value="GAS VESICLE STRUCTURAL PROTEIN 2-RELATED"/>
    <property type="match status" value="1"/>
</dbReference>
<dbReference type="EMBL" id="PJNH01000001">
    <property type="protein sequence ID" value="PKR79141.1"/>
    <property type="molecule type" value="Genomic_DNA"/>
</dbReference>
<accession>A0A2I0QXS7</accession>
<dbReference type="Proteomes" id="UP000243524">
    <property type="component" value="Unassembled WGS sequence"/>
</dbReference>